<protein>
    <submittedName>
        <fullName evidence="2">Uncharacterized protein</fullName>
    </submittedName>
</protein>
<evidence type="ECO:0000256" key="1">
    <source>
        <dbReference type="SAM" id="MobiDB-lite"/>
    </source>
</evidence>
<reference evidence="2 3" key="1">
    <citation type="submission" date="2024-07" db="EMBL/GenBank/DDBJ databases">
        <title>Uliginosibacterium paludis KCTC:42655.</title>
        <authorList>
            <person name="Kim M.K."/>
        </authorList>
    </citation>
    <scope>NUCLEOTIDE SEQUENCE [LARGE SCALE GENOMIC DNA]</scope>
    <source>
        <strain evidence="2 3">KCTC 42655</strain>
    </source>
</reference>
<organism evidence="2 3">
    <name type="scientific">Uliginosibacterium paludis</name>
    <dbReference type="NCBI Taxonomy" id="1615952"/>
    <lineage>
        <taxon>Bacteria</taxon>
        <taxon>Pseudomonadati</taxon>
        <taxon>Pseudomonadota</taxon>
        <taxon>Betaproteobacteria</taxon>
        <taxon>Rhodocyclales</taxon>
        <taxon>Zoogloeaceae</taxon>
        <taxon>Uliginosibacterium</taxon>
    </lineage>
</organism>
<dbReference type="Proteomes" id="UP001548590">
    <property type="component" value="Unassembled WGS sequence"/>
</dbReference>
<feature type="region of interest" description="Disordered" evidence="1">
    <location>
        <begin position="1"/>
        <end position="23"/>
    </location>
</feature>
<accession>A0ABV2CPP2</accession>
<evidence type="ECO:0000313" key="2">
    <source>
        <dbReference type="EMBL" id="MET1489788.1"/>
    </source>
</evidence>
<evidence type="ECO:0000313" key="3">
    <source>
        <dbReference type="Proteomes" id="UP001548590"/>
    </source>
</evidence>
<keyword evidence="3" id="KW-1185">Reference proteome</keyword>
<dbReference type="RefSeq" id="WP_345924874.1">
    <property type="nucleotide sequence ID" value="NZ_JBDIVF010000002.1"/>
</dbReference>
<gene>
    <name evidence="2" type="ORF">ABVT11_08100</name>
</gene>
<proteinExistence type="predicted"/>
<dbReference type="EMBL" id="JBEWLZ010000003">
    <property type="protein sequence ID" value="MET1489788.1"/>
    <property type="molecule type" value="Genomic_DNA"/>
</dbReference>
<comment type="caution">
    <text evidence="2">The sequence shown here is derived from an EMBL/GenBank/DDBJ whole genome shotgun (WGS) entry which is preliminary data.</text>
</comment>
<name>A0ABV2CPP2_9RHOO</name>
<sequence length="81" mass="8245">MSATSHSPASLPSAAPASLPTITAGSPEDRLLALFARLVIERLLAEHVAGAELEACATAPAIAQGIAQTSALSYVIPSKRH</sequence>